<dbReference type="Proteomes" id="UP000001307">
    <property type="component" value="Unassembled WGS sequence"/>
</dbReference>
<accession>E4WZT5</accession>
<evidence type="ECO:0000313" key="2">
    <source>
        <dbReference type="EMBL" id="CBY22681.1"/>
    </source>
</evidence>
<keyword evidence="1" id="KW-0175">Coiled coil</keyword>
<protein>
    <submittedName>
        <fullName evidence="2">Uncharacterized protein</fullName>
    </submittedName>
</protein>
<reference evidence="2" key="1">
    <citation type="journal article" date="2010" name="Science">
        <title>Plasticity of animal genome architecture unmasked by rapid evolution of a pelagic tunicate.</title>
        <authorList>
            <person name="Denoeud F."/>
            <person name="Henriet S."/>
            <person name="Mungpakdee S."/>
            <person name="Aury J.M."/>
            <person name="Da Silva C."/>
            <person name="Brinkmann H."/>
            <person name="Mikhaleva J."/>
            <person name="Olsen L.C."/>
            <person name="Jubin C."/>
            <person name="Canestro C."/>
            <person name="Bouquet J.M."/>
            <person name="Danks G."/>
            <person name="Poulain J."/>
            <person name="Campsteijn C."/>
            <person name="Adamski M."/>
            <person name="Cross I."/>
            <person name="Yadetie F."/>
            <person name="Muffato M."/>
            <person name="Louis A."/>
            <person name="Butcher S."/>
            <person name="Tsagkogeorga G."/>
            <person name="Konrad A."/>
            <person name="Singh S."/>
            <person name="Jensen M.F."/>
            <person name="Cong E.H."/>
            <person name="Eikeseth-Otteraa H."/>
            <person name="Noel B."/>
            <person name="Anthouard V."/>
            <person name="Porcel B.M."/>
            <person name="Kachouri-Lafond R."/>
            <person name="Nishino A."/>
            <person name="Ugolini M."/>
            <person name="Chourrout P."/>
            <person name="Nishida H."/>
            <person name="Aasland R."/>
            <person name="Huzurbazar S."/>
            <person name="Westhof E."/>
            <person name="Delsuc F."/>
            <person name="Lehrach H."/>
            <person name="Reinhardt R."/>
            <person name="Weissenbach J."/>
            <person name="Roy S.W."/>
            <person name="Artiguenave F."/>
            <person name="Postlethwait J.H."/>
            <person name="Manak J.R."/>
            <person name="Thompson E.M."/>
            <person name="Jaillon O."/>
            <person name="Du Pasquier L."/>
            <person name="Boudinot P."/>
            <person name="Liberles D.A."/>
            <person name="Volff J.N."/>
            <person name="Philippe H."/>
            <person name="Lenhard B."/>
            <person name="Roest Crollius H."/>
            <person name="Wincker P."/>
            <person name="Chourrout D."/>
        </authorList>
    </citation>
    <scope>NUCLEOTIDE SEQUENCE [LARGE SCALE GENOMIC DNA]</scope>
</reference>
<keyword evidence="3" id="KW-1185">Reference proteome</keyword>
<dbReference type="OrthoDB" id="10334480at2759"/>
<dbReference type="InParanoid" id="E4WZT5"/>
<dbReference type="AlphaFoldDB" id="E4WZT5"/>
<dbReference type="EMBL" id="FN653019">
    <property type="protein sequence ID" value="CBY22681.1"/>
    <property type="molecule type" value="Genomic_DNA"/>
</dbReference>
<evidence type="ECO:0000313" key="3">
    <source>
        <dbReference type="Proteomes" id="UP000001307"/>
    </source>
</evidence>
<organism evidence="2">
    <name type="scientific">Oikopleura dioica</name>
    <name type="common">Tunicate</name>
    <dbReference type="NCBI Taxonomy" id="34765"/>
    <lineage>
        <taxon>Eukaryota</taxon>
        <taxon>Metazoa</taxon>
        <taxon>Chordata</taxon>
        <taxon>Tunicata</taxon>
        <taxon>Appendicularia</taxon>
        <taxon>Copelata</taxon>
        <taxon>Oikopleuridae</taxon>
        <taxon>Oikopleura</taxon>
    </lineage>
</organism>
<name>E4WZT5_OIKDI</name>
<proteinExistence type="predicted"/>
<feature type="coiled-coil region" evidence="1">
    <location>
        <begin position="49"/>
        <end position="119"/>
    </location>
</feature>
<sequence length="271" mass="31221">MGAAAMGFAYFQQKTHDEEINDLKATLSLVKKKQYEQDEIAQRNGVNALEVEESKRSQLNDELGRLSNTIFGSLEEQKEDSQNKSARLDERLHSLEEACEQLRYGIEDVSENAEKLDERVSFGSLTLSRLEATLDESSKRVDHVQTHFDESQELNKTRLQKLEEGMAALVSKLAELKTDHQNFQHEQLDRLLKIDNAQRLTETQMRDYIDDKVQAAREDYNDQLHKFGLLYKNSIQELKTRVELQSKSIETLGQFEQVYSSTSTSSNRDIL</sequence>
<evidence type="ECO:0000256" key="1">
    <source>
        <dbReference type="SAM" id="Coils"/>
    </source>
</evidence>
<feature type="coiled-coil region" evidence="1">
    <location>
        <begin position="159"/>
        <end position="186"/>
    </location>
</feature>
<gene>
    <name evidence="2" type="ORF">GSOID_T00013450001</name>
</gene>